<dbReference type="AlphaFoldDB" id="A0A9Q8UVY1"/>
<proteinExistence type="predicted"/>
<feature type="region of interest" description="Disordered" evidence="1">
    <location>
        <begin position="224"/>
        <end position="301"/>
    </location>
</feature>
<feature type="domain" description="DUF7918" evidence="2">
    <location>
        <begin position="10"/>
        <end position="227"/>
    </location>
</feature>
<gene>
    <name evidence="3" type="ORF">CLAFUR5_13607</name>
</gene>
<reference evidence="3" key="1">
    <citation type="submission" date="2021-12" db="EMBL/GenBank/DDBJ databases">
        <authorList>
            <person name="Zaccaron A."/>
            <person name="Stergiopoulos I."/>
        </authorList>
    </citation>
    <scope>NUCLEOTIDE SEQUENCE</scope>
    <source>
        <strain evidence="3">Race5_Kim</strain>
    </source>
</reference>
<sequence length="318" mass="34892">MAITSSTPTITATVRASSNPLPEYQHDATTDTDTTTTRYVQSNAGDTFEIHADIASGTEFIGDCLAFCISINGVLADTAISFPSGQDHAGSIVVSKGCYTAGNTVKKYQFTELEKRDGGAVPTKEEVEAALQIGTIRIDVHHQLSKSVVNDQLDLSSGLKSVDAVDEKALKGQAISSTTSYTEAVANDGLHARYWDAEFVDPDMKPMAVFVFRYTSHEDLQAMGMIAPDPTPEPEEEPEPEPEPDLETMTAEELKAEVQRRRQAERDATVRIKREREDDDQQSKQDKRFRTTITLDDDGEETEVVTTMLPVPEVETIA</sequence>
<dbReference type="Pfam" id="PF25534">
    <property type="entry name" value="DUF7918"/>
    <property type="match status" value="1"/>
</dbReference>
<dbReference type="KEGG" id="ffu:CLAFUR5_13607"/>
<evidence type="ECO:0000259" key="2">
    <source>
        <dbReference type="Pfam" id="PF25534"/>
    </source>
</evidence>
<dbReference type="EMBL" id="CP090174">
    <property type="protein sequence ID" value="UJO24327.1"/>
    <property type="molecule type" value="Genomic_DNA"/>
</dbReference>
<evidence type="ECO:0000256" key="1">
    <source>
        <dbReference type="SAM" id="MobiDB-lite"/>
    </source>
</evidence>
<name>A0A9Q8UVY1_PASFU</name>
<dbReference type="OrthoDB" id="3364132at2759"/>
<evidence type="ECO:0000313" key="3">
    <source>
        <dbReference type="EMBL" id="UJO24327.1"/>
    </source>
</evidence>
<feature type="compositionally biased region" description="Basic and acidic residues" evidence="1">
    <location>
        <begin position="252"/>
        <end position="289"/>
    </location>
</feature>
<dbReference type="Proteomes" id="UP000756132">
    <property type="component" value="Chromosome 12"/>
</dbReference>
<dbReference type="RefSeq" id="XP_047768693.1">
    <property type="nucleotide sequence ID" value="XM_047912755.1"/>
</dbReference>
<reference evidence="3" key="2">
    <citation type="journal article" date="2022" name="Microb. Genom.">
        <title>A chromosome-scale genome assembly of the tomato pathogen Cladosporium fulvum reveals a compartmentalized genome architecture and the presence of a dispensable chromosome.</title>
        <authorList>
            <person name="Zaccaron A.Z."/>
            <person name="Chen L.H."/>
            <person name="Samaras A."/>
            <person name="Stergiopoulos I."/>
        </authorList>
    </citation>
    <scope>NUCLEOTIDE SEQUENCE</scope>
    <source>
        <strain evidence="3">Race5_Kim</strain>
    </source>
</reference>
<dbReference type="PANTHER" id="PTHR36223:SF1">
    <property type="entry name" value="TRANSCRIPTION ELONGATION FACTOR EAF N-TERMINAL DOMAIN-CONTAINING PROTEIN"/>
    <property type="match status" value="1"/>
</dbReference>
<accession>A0A9Q8UVY1</accession>
<dbReference type="InterPro" id="IPR057678">
    <property type="entry name" value="DUF7918"/>
</dbReference>
<evidence type="ECO:0000313" key="4">
    <source>
        <dbReference type="Proteomes" id="UP000756132"/>
    </source>
</evidence>
<dbReference type="GeneID" id="71993485"/>
<feature type="compositionally biased region" description="Acidic residues" evidence="1">
    <location>
        <begin position="232"/>
        <end position="246"/>
    </location>
</feature>
<keyword evidence="4" id="KW-1185">Reference proteome</keyword>
<dbReference type="PANTHER" id="PTHR36223">
    <property type="entry name" value="BETA-LACTAMASE-TYPE TRANSPEPTIDASE FOLD DOMAIN CONTAINING PROTEIN"/>
    <property type="match status" value="1"/>
</dbReference>
<protein>
    <recommendedName>
        <fullName evidence="2">DUF7918 domain-containing protein</fullName>
    </recommendedName>
</protein>
<organism evidence="3 4">
    <name type="scientific">Passalora fulva</name>
    <name type="common">Tomato leaf mold</name>
    <name type="synonym">Cladosporium fulvum</name>
    <dbReference type="NCBI Taxonomy" id="5499"/>
    <lineage>
        <taxon>Eukaryota</taxon>
        <taxon>Fungi</taxon>
        <taxon>Dikarya</taxon>
        <taxon>Ascomycota</taxon>
        <taxon>Pezizomycotina</taxon>
        <taxon>Dothideomycetes</taxon>
        <taxon>Dothideomycetidae</taxon>
        <taxon>Mycosphaerellales</taxon>
        <taxon>Mycosphaerellaceae</taxon>
        <taxon>Fulvia</taxon>
    </lineage>
</organism>